<dbReference type="SUPFAM" id="SSF52540">
    <property type="entry name" value="P-loop containing nucleoside triphosphate hydrolases"/>
    <property type="match status" value="1"/>
</dbReference>
<sequence>MMPAPANRSELLHVFAQVAQGFNEVQRQVEEREARLKQTLDALERIRTTSPWSRSGLAPDHPFLTFAKACQNNLDERFDAWIKNVRNYERNTQFRSKFGDSLLVFVFGKVKAGKSSLGNYLAYGRTEPDAQLIAQAQPKPEFFSETSTRLCEQTSDAQIRENGCFGVDVVEATSAIQGFRLPGLTWVDSPGLHSVNAGNGELTKDYVDAADLVIFLSKSESPGRRSDLDEARALLHRDKNMIVLLTGSDENDVDVDDDGEVVEKLIMKGDSARQLQVDYFIQSLRESAPECSLDDLKVHSISSCYAEQGPAEEQQERWQVSGLADFAAEIGRLAVAEGLQIKQQVPLKNLQAFCRQLSESISLQQTLLSELQSELTNARKELKNNTERVLSQLQQRLPMEINRLADQHALDDQGFSDACWALFDRQFAECAGALCEAIGQKFEDLGHAAQSVAPAGKALPGFTPRTRSVNYQSRRNEGIGKAGGAGLGGWGGAEAGAALGTMLLPGPGTIIGGLIGAAIGGWMGAKAGAAAGGQFDETTQFEIIVGDNRDEVSLTTREHFIDYAKDRLNRLYLQLDALCFVDVSTWLSNLSQALKNLDDLAAQQINAISKELDHGPA</sequence>
<keyword evidence="1" id="KW-0175">Coiled coil</keyword>
<evidence type="ECO:0000313" key="4">
    <source>
        <dbReference type="Proteomes" id="UP000537188"/>
    </source>
</evidence>
<evidence type="ECO:0000256" key="1">
    <source>
        <dbReference type="SAM" id="Coils"/>
    </source>
</evidence>
<dbReference type="AlphaFoldDB" id="A0A7Y8FF21"/>
<accession>A0A7Y8FF21</accession>
<dbReference type="Pfam" id="PF00350">
    <property type="entry name" value="Dynamin_N"/>
    <property type="match status" value="1"/>
</dbReference>
<evidence type="ECO:0000313" key="3">
    <source>
        <dbReference type="EMBL" id="NWE77708.1"/>
    </source>
</evidence>
<dbReference type="InterPro" id="IPR045063">
    <property type="entry name" value="Dynamin_N"/>
</dbReference>
<dbReference type="EMBL" id="JACARF010000023">
    <property type="protein sequence ID" value="NWE77708.1"/>
    <property type="molecule type" value="Genomic_DNA"/>
</dbReference>
<dbReference type="RefSeq" id="WP_177115014.1">
    <property type="nucleotide sequence ID" value="NZ_JACARF010000023.1"/>
</dbReference>
<name>A0A7Y8FF21_9PSED</name>
<protein>
    <submittedName>
        <fullName evidence="3">Dynamin family protein</fullName>
    </submittedName>
</protein>
<dbReference type="Proteomes" id="UP000537188">
    <property type="component" value="Unassembled WGS sequence"/>
</dbReference>
<feature type="coiled-coil region" evidence="1">
    <location>
        <begin position="361"/>
        <end position="388"/>
    </location>
</feature>
<dbReference type="InterPro" id="IPR027417">
    <property type="entry name" value="P-loop_NTPase"/>
</dbReference>
<gene>
    <name evidence="3" type="ORF">HX828_19250</name>
</gene>
<dbReference type="Gene3D" id="3.40.50.300">
    <property type="entry name" value="P-loop containing nucleotide triphosphate hydrolases"/>
    <property type="match status" value="1"/>
</dbReference>
<feature type="domain" description="Dynamin N-terminal" evidence="2">
    <location>
        <begin position="167"/>
        <end position="246"/>
    </location>
</feature>
<evidence type="ECO:0000259" key="2">
    <source>
        <dbReference type="Pfam" id="PF00350"/>
    </source>
</evidence>
<reference evidence="3 4" key="1">
    <citation type="submission" date="2020-04" db="EMBL/GenBank/DDBJ databases">
        <title>Molecular characterization of pseudomonads from Agaricus bisporus reveal novel blotch 2 pathogens in Western Europe.</title>
        <authorList>
            <person name="Taparia T."/>
            <person name="Krijger M."/>
            <person name="Haynes E."/>
            <person name="Elpinstone J.G."/>
            <person name="Noble R."/>
            <person name="Van Der Wolf J."/>
        </authorList>
    </citation>
    <scope>NUCLEOTIDE SEQUENCE [LARGE SCALE GENOMIC DNA]</scope>
    <source>
        <strain evidence="3 4">IPO3781</strain>
    </source>
</reference>
<proteinExistence type="predicted"/>
<organism evidence="3 4">
    <name type="scientific">Pseudomonas yamanorum</name>
    <dbReference type="NCBI Taxonomy" id="515393"/>
    <lineage>
        <taxon>Bacteria</taxon>
        <taxon>Pseudomonadati</taxon>
        <taxon>Pseudomonadota</taxon>
        <taxon>Gammaproteobacteria</taxon>
        <taxon>Pseudomonadales</taxon>
        <taxon>Pseudomonadaceae</taxon>
        <taxon>Pseudomonas</taxon>
    </lineage>
</organism>
<comment type="caution">
    <text evidence="3">The sequence shown here is derived from an EMBL/GenBank/DDBJ whole genome shotgun (WGS) entry which is preliminary data.</text>
</comment>